<dbReference type="GO" id="GO:0035145">
    <property type="term" value="C:exon-exon junction complex"/>
    <property type="evidence" value="ECO:0007669"/>
    <property type="project" value="TreeGrafter"/>
</dbReference>
<keyword evidence="4" id="KW-0677">Repeat</keyword>
<feature type="compositionally biased region" description="Acidic residues" evidence="11">
    <location>
        <begin position="1042"/>
        <end position="1052"/>
    </location>
</feature>
<evidence type="ECO:0000256" key="8">
    <source>
        <dbReference type="ARBA" id="ARBA00059351"/>
    </source>
</evidence>
<feature type="compositionally biased region" description="Basic and acidic residues" evidence="11">
    <location>
        <begin position="1053"/>
        <end position="1066"/>
    </location>
</feature>
<comment type="function">
    <text evidence="8">Involved in nonsense-mediated decay (NMD) of mRNAs containing premature stop codons by associating with the nuclear exon junction complex (EJC). Recruited by UPF3B associated with the EJC core at the cytoplasmic side of the nuclear envelope and the subsequent formation of an UPF1-UPF2-UPF3 surveillance complex (including UPF1 bound to release factors at the stalled ribosome) is believed to activate NMD. In cooperation with UPF3B stimulates both ATPase and RNA helicase activities of UPF1. Binds spliced mRNA.</text>
</comment>
<evidence type="ECO:0000256" key="7">
    <source>
        <dbReference type="ARBA" id="ARBA00023161"/>
    </source>
</evidence>
<feature type="region of interest" description="Disordered" evidence="11">
    <location>
        <begin position="1023"/>
        <end position="1115"/>
    </location>
</feature>
<evidence type="ECO:0000256" key="11">
    <source>
        <dbReference type="SAM" id="MobiDB-lite"/>
    </source>
</evidence>
<dbReference type="GO" id="GO:0000184">
    <property type="term" value="P:nuclear-transcribed mRNA catabolic process, nonsense-mediated decay"/>
    <property type="evidence" value="ECO:0007669"/>
    <property type="project" value="UniProtKB-KW"/>
</dbReference>
<feature type="compositionally biased region" description="Basic and acidic residues" evidence="11">
    <location>
        <begin position="1074"/>
        <end position="1083"/>
    </location>
</feature>
<evidence type="ECO:0000256" key="9">
    <source>
        <dbReference type="ARBA" id="ARBA00068726"/>
    </source>
</evidence>
<dbReference type="FunFam" id="1.25.40.180:FF:000015">
    <property type="entry name" value="regulator of nonsense transcripts 2 isoform X1"/>
    <property type="match status" value="1"/>
</dbReference>
<accession>A0A1B6L2P9</accession>
<evidence type="ECO:0000256" key="2">
    <source>
        <dbReference type="ARBA" id="ARBA00022490"/>
    </source>
</evidence>
<dbReference type="InterPro" id="IPR039762">
    <property type="entry name" value="Nmd2/UPF2"/>
</dbReference>
<reference evidence="13" key="1">
    <citation type="submission" date="2015-11" db="EMBL/GenBank/DDBJ databases">
        <title>De novo transcriptome assembly of four potential Pierce s Disease insect vectors from Arizona vineyards.</title>
        <authorList>
            <person name="Tassone E.E."/>
        </authorList>
    </citation>
    <scope>NUCLEOTIDE SEQUENCE</scope>
</reference>
<evidence type="ECO:0000256" key="1">
    <source>
        <dbReference type="ARBA" id="ARBA00004556"/>
    </source>
</evidence>
<feature type="domain" description="MIF4G" evidence="12">
    <location>
        <begin position="556"/>
        <end position="745"/>
    </location>
</feature>
<dbReference type="PANTHER" id="PTHR12839:SF7">
    <property type="entry name" value="REGULATOR OF NONSENSE TRANSCRIPTS 2"/>
    <property type="match status" value="1"/>
</dbReference>
<dbReference type="GO" id="GO:0003723">
    <property type="term" value="F:RNA binding"/>
    <property type="evidence" value="ECO:0007669"/>
    <property type="project" value="UniProtKB-KW"/>
</dbReference>
<comment type="subcellular location">
    <subcellularLocation>
        <location evidence="1">Cytoplasm</location>
        <location evidence="1">Perinuclear region</location>
    </subcellularLocation>
</comment>
<evidence type="ECO:0000256" key="3">
    <source>
        <dbReference type="ARBA" id="ARBA00022553"/>
    </source>
</evidence>
<feature type="domain" description="MIF4G" evidence="12">
    <location>
        <begin position="168"/>
        <end position="395"/>
    </location>
</feature>
<feature type="domain" description="MIF4G" evidence="12">
    <location>
        <begin position="760"/>
        <end position="975"/>
    </location>
</feature>
<protein>
    <recommendedName>
        <fullName evidence="9">Regulator of nonsense transcripts 2</fullName>
    </recommendedName>
    <alternativeName>
        <fullName evidence="10">Up-frameshift suppressor 2 homolog</fullName>
    </alternativeName>
</protein>
<evidence type="ECO:0000313" key="13">
    <source>
        <dbReference type="EMBL" id="JAT18002.1"/>
    </source>
</evidence>
<feature type="compositionally biased region" description="Basic and acidic residues" evidence="11">
    <location>
        <begin position="1028"/>
        <end position="1041"/>
    </location>
</feature>
<keyword evidence="7" id="KW-0866">Nonsense-mediated mRNA decay</keyword>
<dbReference type="InterPro" id="IPR007193">
    <property type="entry name" value="Upf2/Nmd2_C"/>
</dbReference>
<dbReference type="FunFam" id="1.25.40.180:FF:000023">
    <property type="entry name" value="regulator of nonsense transcripts 2 isoform X1"/>
    <property type="match status" value="1"/>
</dbReference>
<evidence type="ECO:0000256" key="4">
    <source>
        <dbReference type="ARBA" id="ARBA00022737"/>
    </source>
</evidence>
<evidence type="ECO:0000256" key="6">
    <source>
        <dbReference type="ARBA" id="ARBA00023054"/>
    </source>
</evidence>
<dbReference type="InterPro" id="IPR016024">
    <property type="entry name" value="ARM-type_fold"/>
</dbReference>
<sequence length="1274" mass="146909">MLVMMEEDDVNSIPVTHIAEDEKFNSTSSISERHGIEALIKQCEEDSCRLNVNKKNVLREEISLNEQSALPEIPAPESEIHEIKNPEMTPFSNLKNDTKEEATQSQSIDNSCYADVEKEKSAENEKAALLSYINDLGNRAKSKLLLRERNHAPQRPDDTAIAKLDSSLKKNTAFVRKLRNFTAPQLGSLMKDMSSLNLSKYTSEVASALVEAKLKLNDVPAAVALCSEMHSTYSEFSKVLLDHWVKTLSLKKDEKIVNPSKLRVDLRFYGDLITSGIFQFKEALPLLGNVLTILTTSDREDHNNISIILSFCKHCGEDYAGLVPKSMRVLSDKYNISIPRSSMLPPEKQKNVRSLLKEYYASLCKHLLKEHGEMQAFERQNRRILQTKGELSAERKERGDALAALFQKLLNGTLNFAEALDEDVPALPEESLASRSNTFADEFGSFRESSRGDGDLLSVGGGLDSDDVILLSLWEDEETQRFYTEFPNLKDYLPNYKVLKPEKTSVASMTEANLDEELKEEELEEDKKEEETVAETIEEFEEIDTNANASNKILLDAFLSLLPNCVNREMIDNAAIEFLMYHNTKHHRKKLVKVLFGVPRTRLDLLPFYARLVAILNPLLPDIATDLSILLKHDFKYHVRKKDQINIESKLKVIRFISELVKFELYSKIEGLYCLKILLHDFTHHHIEMACTMLETCGRFFFRSPDTHQRTKVYLEQIMRMKTGKTLDSRYVTMIENAYYFVNPPETPVTRVKERPIMHEYIRHILYQDLTKPADAPKVLELMRRLNWKDQHIFNYAVKCLTQAWNVPYPNIKDLANLLAGLVEYQESVAAHVVDGVLEDIRIGLEANTKNLNQRRVAMVKYLGELYNYRMVESNDIFKILYSLIAFGVATEHDHPSAWDPPDHLFRIRLVCTLLDTCGQYFNHGPSKIKLEYFFVYFQHYYWFKYSDPVWTTESPFPTSMNHMFRDCLTSLRPNIVMVESYQQAKDSLEQMTIKMRNKFTPISSNLQNDGDDLDTILETFSENGEEGEFKDLQEGDREGSQSDEDDNSAEETETRTRLMHEEDISRTQQEPTFIDREMDGSRAEGGTVDDYFDLDSDNDVSDNQNTRSHSPDDEDFMAACDKMMSDNLQERMRDNVKPQYVDIPVPLHLKTNVKKTYEQLQEPEAESKETVNFVVMLRKGNKQQYKNVAVPTDSELALNLRSQEKAERDEMEKVKKLTLDINDRLEEEDYQDQLSQTQKPSMVNLNRERRHKYQHPKGAPDADLIFGRKKIQR</sequence>
<dbReference type="SUPFAM" id="SSF48371">
    <property type="entry name" value="ARM repeat"/>
    <property type="match status" value="3"/>
</dbReference>
<feature type="region of interest" description="Disordered" evidence="11">
    <location>
        <begin position="1251"/>
        <end position="1274"/>
    </location>
</feature>
<dbReference type="Pfam" id="PF02854">
    <property type="entry name" value="MIF4G"/>
    <property type="match status" value="3"/>
</dbReference>
<keyword evidence="3" id="KW-0597">Phosphoprotein</keyword>
<dbReference type="InterPro" id="IPR003890">
    <property type="entry name" value="MIF4G-like_typ-3"/>
</dbReference>
<keyword evidence="5" id="KW-0694">RNA-binding</keyword>
<dbReference type="FunFam" id="1.25.40.180:FF:000014">
    <property type="entry name" value="Putative regulator of nonsense transcripts 2"/>
    <property type="match status" value="1"/>
</dbReference>
<evidence type="ECO:0000259" key="12">
    <source>
        <dbReference type="SMART" id="SM00543"/>
    </source>
</evidence>
<feature type="compositionally biased region" description="Acidic residues" evidence="11">
    <location>
        <begin position="1091"/>
        <end position="1101"/>
    </location>
</feature>
<name>A0A1B6L2P9_9HEMI</name>
<organism evidence="13">
    <name type="scientific">Graphocephala atropunctata</name>
    <dbReference type="NCBI Taxonomy" id="36148"/>
    <lineage>
        <taxon>Eukaryota</taxon>
        <taxon>Metazoa</taxon>
        <taxon>Ecdysozoa</taxon>
        <taxon>Arthropoda</taxon>
        <taxon>Hexapoda</taxon>
        <taxon>Insecta</taxon>
        <taxon>Pterygota</taxon>
        <taxon>Neoptera</taxon>
        <taxon>Paraneoptera</taxon>
        <taxon>Hemiptera</taxon>
        <taxon>Auchenorrhyncha</taxon>
        <taxon>Membracoidea</taxon>
        <taxon>Cicadellidae</taxon>
        <taxon>Cicadellinae</taxon>
        <taxon>Cicadellini</taxon>
        <taxon>Graphocephala</taxon>
    </lineage>
</organism>
<gene>
    <name evidence="13" type="ORF">g.35286</name>
</gene>
<dbReference type="GO" id="GO:0005829">
    <property type="term" value="C:cytosol"/>
    <property type="evidence" value="ECO:0007669"/>
    <property type="project" value="UniProtKB-ARBA"/>
</dbReference>
<keyword evidence="6" id="KW-0175">Coiled coil</keyword>
<keyword evidence="2" id="KW-0963">Cytoplasm</keyword>
<dbReference type="GO" id="GO:0048471">
    <property type="term" value="C:perinuclear region of cytoplasm"/>
    <property type="evidence" value="ECO:0007669"/>
    <property type="project" value="UniProtKB-SubCell"/>
</dbReference>
<dbReference type="Gene3D" id="6.10.250.770">
    <property type="match status" value="1"/>
</dbReference>
<dbReference type="EMBL" id="GEBQ01021975">
    <property type="protein sequence ID" value="JAT18002.1"/>
    <property type="molecule type" value="Transcribed_RNA"/>
</dbReference>
<dbReference type="AlphaFoldDB" id="A0A1B6L2P9"/>
<dbReference type="PANTHER" id="PTHR12839">
    <property type="entry name" value="NONSENSE-MEDIATED MRNA DECAY PROTEIN 2 UP-FRAMESHIFT SUPPRESSOR 2"/>
    <property type="match status" value="1"/>
</dbReference>
<evidence type="ECO:0000256" key="5">
    <source>
        <dbReference type="ARBA" id="ARBA00022884"/>
    </source>
</evidence>
<dbReference type="Gene3D" id="4.10.80.160">
    <property type="match status" value="1"/>
</dbReference>
<evidence type="ECO:0000256" key="10">
    <source>
        <dbReference type="ARBA" id="ARBA00080859"/>
    </source>
</evidence>
<dbReference type="Gene3D" id="1.25.40.180">
    <property type="match status" value="3"/>
</dbReference>
<dbReference type="SMART" id="SM00543">
    <property type="entry name" value="MIF4G"/>
    <property type="match status" value="3"/>
</dbReference>
<proteinExistence type="predicted"/>
<dbReference type="Pfam" id="PF04050">
    <property type="entry name" value="Upf2"/>
    <property type="match status" value="1"/>
</dbReference>